<dbReference type="PROSITE" id="PS51194">
    <property type="entry name" value="HELICASE_CTER"/>
    <property type="match status" value="1"/>
</dbReference>
<dbReference type="GO" id="GO:0016787">
    <property type="term" value="F:hydrolase activity"/>
    <property type="evidence" value="ECO:0007669"/>
    <property type="project" value="InterPro"/>
</dbReference>
<dbReference type="GO" id="GO:0005524">
    <property type="term" value="F:ATP binding"/>
    <property type="evidence" value="ECO:0007669"/>
    <property type="project" value="InterPro"/>
</dbReference>
<dbReference type="RefSeq" id="WP_006547442.1">
    <property type="nucleotide sequence ID" value="NZ_DS999545.1"/>
</dbReference>
<dbReference type="eggNOG" id="COG1061">
    <property type="taxonomic scope" value="Bacteria"/>
</dbReference>
<dbReference type="SMART" id="SM00487">
    <property type="entry name" value="DEXDc"/>
    <property type="match status" value="1"/>
</dbReference>
<dbReference type="PROSITE" id="PS50035">
    <property type="entry name" value="PLD"/>
    <property type="match status" value="1"/>
</dbReference>
<dbReference type="OrthoDB" id="9776021at2"/>
<accession>C0VZ55</accession>
<dbReference type="HOGENOM" id="CLU_005588_1_1_11"/>
<dbReference type="CDD" id="cd18032">
    <property type="entry name" value="DEXHc_RE_I_III_res"/>
    <property type="match status" value="1"/>
</dbReference>
<keyword evidence="4" id="KW-0378">Hydrolase</keyword>
<comment type="caution">
    <text evidence="4">The sequence shown here is derived from an EMBL/GenBank/DDBJ whole genome shotgun (WGS) entry which is preliminary data.</text>
</comment>
<feature type="domain" description="Helicase ATP-binding" evidence="2">
    <location>
        <begin position="340"/>
        <end position="494"/>
    </location>
</feature>
<dbReference type="InterPro" id="IPR001736">
    <property type="entry name" value="PLipase_D/transphosphatidylase"/>
</dbReference>
<dbReference type="CDD" id="cd18799">
    <property type="entry name" value="SF2_C_EcoAI-like"/>
    <property type="match status" value="1"/>
</dbReference>
<dbReference type="Gene3D" id="3.30.870.10">
    <property type="entry name" value="Endonuclease Chain A"/>
    <property type="match status" value="1"/>
</dbReference>
<dbReference type="GO" id="GO:0005829">
    <property type="term" value="C:cytosol"/>
    <property type="evidence" value="ECO:0007669"/>
    <property type="project" value="TreeGrafter"/>
</dbReference>
<dbReference type="InterPro" id="IPR021835">
    <property type="entry name" value="DUF3427"/>
</dbReference>
<keyword evidence="5" id="KW-1185">Reference proteome</keyword>
<dbReference type="Pfam" id="PF04851">
    <property type="entry name" value="ResIII"/>
    <property type="match status" value="1"/>
</dbReference>
<dbReference type="EMBL" id="ACFG01000004">
    <property type="protein sequence ID" value="EEH64708.1"/>
    <property type="molecule type" value="Genomic_DNA"/>
</dbReference>
<dbReference type="InterPro" id="IPR014001">
    <property type="entry name" value="Helicase_ATP-bd"/>
</dbReference>
<dbReference type="AlphaFoldDB" id="C0VZ55"/>
<dbReference type="GO" id="GO:0004386">
    <property type="term" value="F:helicase activity"/>
    <property type="evidence" value="ECO:0007669"/>
    <property type="project" value="UniProtKB-KW"/>
</dbReference>
<dbReference type="CDD" id="cd09203">
    <property type="entry name" value="PLDc_N_DEXD_b1"/>
    <property type="match status" value="1"/>
</dbReference>
<dbReference type="SUPFAM" id="SSF56024">
    <property type="entry name" value="Phospholipase D/nuclease"/>
    <property type="match status" value="1"/>
</dbReference>
<dbReference type="InterPro" id="IPR025202">
    <property type="entry name" value="PLD-like_dom"/>
</dbReference>
<feature type="domain" description="Helicase C-terminal" evidence="3">
    <location>
        <begin position="568"/>
        <end position="730"/>
    </location>
</feature>
<dbReference type="SMART" id="SM00490">
    <property type="entry name" value="HELICc"/>
    <property type="match status" value="1"/>
</dbReference>
<dbReference type="GO" id="GO:0006793">
    <property type="term" value="P:phosphorus metabolic process"/>
    <property type="evidence" value="ECO:0007669"/>
    <property type="project" value="UniProtKB-ARBA"/>
</dbReference>
<evidence type="ECO:0000313" key="5">
    <source>
        <dbReference type="Proteomes" id="UP000010301"/>
    </source>
</evidence>
<dbReference type="Proteomes" id="UP000010301">
    <property type="component" value="Unassembled WGS sequence"/>
</dbReference>
<evidence type="ECO:0000313" key="4">
    <source>
        <dbReference type="EMBL" id="EEH64708.1"/>
    </source>
</evidence>
<dbReference type="PANTHER" id="PTHR47396">
    <property type="entry name" value="TYPE I RESTRICTION ENZYME ECOKI R PROTEIN"/>
    <property type="match status" value="1"/>
</dbReference>
<keyword evidence="4" id="KW-0347">Helicase</keyword>
<name>C0VZ55_9ACTO</name>
<keyword evidence="4" id="KW-0067">ATP-binding</keyword>
<gene>
    <name evidence="4" type="ORF">HMPREF0044_0445</name>
</gene>
<organism evidence="4 5">
    <name type="scientific">Gleimia coleocanis DSM 15436</name>
    <dbReference type="NCBI Taxonomy" id="525245"/>
    <lineage>
        <taxon>Bacteria</taxon>
        <taxon>Bacillati</taxon>
        <taxon>Actinomycetota</taxon>
        <taxon>Actinomycetes</taxon>
        <taxon>Actinomycetales</taxon>
        <taxon>Actinomycetaceae</taxon>
        <taxon>Gleimia</taxon>
    </lineage>
</organism>
<dbReference type="Pfam" id="PF13091">
    <property type="entry name" value="PLDc_2"/>
    <property type="match status" value="1"/>
</dbReference>
<evidence type="ECO:0000259" key="3">
    <source>
        <dbReference type="PROSITE" id="PS51194"/>
    </source>
</evidence>
<feature type="domain" description="PLD phosphodiesterase" evidence="1">
    <location>
        <begin position="216"/>
        <end position="247"/>
    </location>
</feature>
<protein>
    <submittedName>
        <fullName evidence="4">Helicase C-terminal domain protein</fullName>
    </submittedName>
</protein>
<dbReference type="eggNOG" id="COG3886">
    <property type="taxonomic scope" value="Bacteria"/>
</dbReference>
<dbReference type="InterPro" id="IPR006935">
    <property type="entry name" value="Helicase/UvrB_N"/>
</dbReference>
<evidence type="ECO:0000259" key="1">
    <source>
        <dbReference type="PROSITE" id="PS50035"/>
    </source>
</evidence>
<proteinExistence type="predicted"/>
<dbReference type="Pfam" id="PF11907">
    <property type="entry name" value="DUF3427"/>
    <property type="match status" value="1"/>
</dbReference>
<dbReference type="Gene3D" id="3.40.50.300">
    <property type="entry name" value="P-loop containing nucleotide triphosphate hydrolases"/>
    <property type="match status" value="2"/>
</dbReference>
<dbReference type="PANTHER" id="PTHR47396:SF1">
    <property type="entry name" value="ATP-DEPENDENT HELICASE IRC3-RELATED"/>
    <property type="match status" value="1"/>
</dbReference>
<sequence>MSIHNYSELCPGLYENLVDEVLEAQIAEQKLDEVAVFGKLDENELPKAFSQYFSTRLEYLLSTVSKKEWPSIIASVLSSVSHVSSSDAHKEVSLKISAKNQLEYLAEIKERPDSAKTRRPATNLSNANLITNAPNDPSLEQELTSEFDSADQVDAVIAFIRASSMHTLYQQFQKLRDRGIPVRIITSTYTGSTERRVLDKLVREYGVQVKVSYNSERTRLHAKSWLIHRKTGFSTAYIGSSNLSKAAMQSGAEWNVRLTEANVPEVFSKFRSMFDSYWNSPEYELYEPDKDAEKFDEAIRRAKGYNTATALNDRSFIEEFSLLEVTPFEHQKIMLSELEAERENGHHRNLLVAATGTGKTVIAALDYKRLRERFMKNTGRSPRTLFVAHRQEILKQARKTFIDVVKVSNLGISTTDNFALNSLDSRLLAEHGNLVFASIQSLHSKTLEGFPNDFFDLIIIDEFHHASAPTYKKLIEHFAPQELLGLTATPERGDGTNVAVEFFSGRIASELRLWDALNADLLVPFHYFVNSDDTDLSKVRLSKGEYDVKSLNDLYVGNEHRADIIMRAIRDKVPSPDTMRAICFCASVEHANYMADCFNRVNLPAAAVTAKTENRDTHITALREGTLRVICAVDIFNEGVDIPEVDTLLMLRPTQSSTIFLQQLGRGLRRSFGKDLLTVLDFVGNQNKDFKFDAKFKVLSGNSRGRLIKSIEEGFTSLPPGVYVEFDKVSQDIVLKSLKRTLKPTMKNLSQELRELAQSTDLEVLRRFSLAEFLEFSNRELWDIYSLGVKHSVTDKTVRLTFDRLREYATTQKVTDREGAEISARIRSFTHVDDAERLAAYKFLLVGDYTSYAHLSERMKLYAHMLIFNVWPSGKTNGLRFTSPDEAITLLRKFPRIASEIVEVMEYRVDKSREVHRAPIGHLAKYPLFLDAKYTRNELLAAFKLGFEFKESKTGAFPCPETIREGVWSSPTENVDTLLVTLQKGESDIAYEDYAITENLFHWQSQNITSPQSPTGQRYMRHDELGWSIALFVRNSKKDEISDGAPYTFCGPTRFVSSEGSKPMSVTWALENPLSPQIYKQARAVAS</sequence>
<dbReference type="InterPro" id="IPR050742">
    <property type="entry name" value="Helicase_Restrict-Modif_Enz"/>
</dbReference>
<dbReference type="PROSITE" id="PS51192">
    <property type="entry name" value="HELICASE_ATP_BIND_1"/>
    <property type="match status" value="1"/>
</dbReference>
<dbReference type="GO" id="GO:0003677">
    <property type="term" value="F:DNA binding"/>
    <property type="evidence" value="ECO:0007669"/>
    <property type="project" value="InterPro"/>
</dbReference>
<keyword evidence="4" id="KW-0547">Nucleotide-binding</keyword>
<dbReference type="SUPFAM" id="SSF52540">
    <property type="entry name" value="P-loop containing nucleoside triphosphate hydrolases"/>
    <property type="match status" value="1"/>
</dbReference>
<reference evidence="4 5" key="1">
    <citation type="submission" date="2009-01" db="EMBL/GenBank/DDBJ databases">
        <authorList>
            <person name="Qin X."/>
            <person name="Bachman B."/>
            <person name="Battles P."/>
            <person name="Bell A."/>
            <person name="Bess C."/>
            <person name="Bickham C."/>
            <person name="Chaboub L."/>
            <person name="Chen D."/>
            <person name="Coyle M."/>
            <person name="Deiros D.R."/>
            <person name="Dinh H."/>
            <person name="Forbes L."/>
            <person name="Fowler G."/>
            <person name="Francisco L."/>
            <person name="Fu Q."/>
            <person name="Gubbala S."/>
            <person name="Hale W."/>
            <person name="Han Y."/>
            <person name="Hemphill L."/>
            <person name="Highlander S.K."/>
            <person name="Hirani K."/>
            <person name="Hogues M."/>
            <person name="Jackson L."/>
            <person name="Jakkamsetti A."/>
            <person name="Javaid M."/>
            <person name="Jiang H."/>
            <person name="Korchina V."/>
            <person name="Kovar C."/>
            <person name="Lara F."/>
            <person name="Lee S."/>
            <person name="Mata R."/>
            <person name="Mathew T."/>
            <person name="Moen C."/>
            <person name="Morales K."/>
            <person name="Munidasa M."/>
            <person name="Nazareth L."/>
            <person name="Ngo R."/>
            <person name="Nguyen L."/>
            <person name="Okwuonu G."/>
            <person name="Ongeri F."/>
            <person name="Patil S."/>
            <person name="Petrosino J."/>
            <person name="Pham C."/>
            <person name="Pham P."/>
            <person name="Pu L.-L."/>
            <person name="Puazo M."/>
            <person name="Raj R."/>
            <person name="Reid J."/>
            <person name="Rouhana J."/>
            <person name="Saada N."/>
            <person name="Shang Y."/>
            <person name="Simmons D."/>
            <person name="Thornton R."/>
            <person name="Warren J."/>
            <person name="Weissenberger G."/>
            <person name="Zhang J."/>
            <person name="Zhang L."/>
            <person name="Zhou C."/>
            <person name="Zhu D."/>
            <person name="Muzny D."/>
            <person name="Worley K."/>
            <person name="Gibbs R."/>
        </authorList>
    </citation>
    <scope>NUCLEOTIDE SEQUENCE [LARGE SCALE GENOMIC DNA]</scope>
    <source>
        <strain evidence="4 5">DSM 15436</strain>
    </source>
</reference>
<dbReference type="Pfam" id="PF00271">
    <property type="entry name" value="Helicase_C"/>
    <property type="match status" value="1"/>
</dbReference>
<evidence type="ECO:0000259" key="2">
    <source>
        <dbReference type="PROSITE" id="PS51192"/>
    </source>
</evidence>
<dbReference type="InterPro" id="IPR001650">
    <property type="entry name" value="Helicase_C-like"/>
</dbReference>
<dbReference type="REBASE" id="29422">
    <property type="entry name" value="Aco15436ORF445P"/>
</dbReference>
<dbReference type="STRING" id="525245.HMPREF0044_0445"/>
<dbReference type="InterPro" id="IPR027417">
    <property type="entry name" value="P-loop_NTPase"/>
</dbReference>